<sequence length="330" mass="37560">MIISALAHLSEMVMFWIFDRISLLMCKLMFPALSLWPAFFDNISRRQRLPHIYPFFNDYFLSIVEQGQVDVKAAFGKFTGPRSVVLTDGEQLDDVDAVIVCSGYHEVPMPLSGPGIPTDPELSPERSEKLSKSPYYDPKSPFPRLYRGLLSETWPESLACVGRFTAIRSTMVLFDLATMALASMWSGKHPLPDQAEMKRAIDARHDFVIRVLEKGPIVYTGITLNISETYWWWNEAAGTGINQMLGSWGLGGLKFWLTEPILYYMIMDGAFCPAVYRLFDTGKGRKAWPGARQAIFRVQEDVRRSNRAWKQKAAKRGINKSIFSLSHWRG</sequence>
<evidence type="ECO:0000313" key="7">
    <source>
        <dbReference type="Proteomes" id="UP000224854"/>
    </source>
</evidence>
<keyword evidence="2" id="KW-0274">FAD</keyword>
<dbReference type="EMBL" id="NJEU01001467">
    <property type="protein sequence ID" value="PHH66711.1"/>
    <property type="molecule type" value="Genomic_DNA"/>
</dbReference>
<reference evidence="6 7" key="1">
    <citation type="submission" date="2017-06" db="EMBL/GenBank/DDBJ databases">
        <title>Ant-infecting Ophiocordyceps genomes reveal a high diversity of potential behavioral manipulation genes and a possible major role for enterotoxins.</title>
        <authorList>
            <person name="De Bekker C."/>
            <person name="Evans H.C."/>
            <person name="Brachmann A."/>
            <person name="Hughes D.P."/>
        </authorList>
    </citation>
    <scope>NUCLEOTIDE SEQUENCE [LARGE SCALE GENOMIC DNA]</scope>
    <source>
        <strain evidence="6 7">1348a</strain>
    </source>
</reference>
<keyword evidence="5" id="KW-1133">Transmembrane helix</keyword>
<dbReference type="Proteomes" id="UP000224854">
    <property type="component" value="Unassembled WGS sequence"/>
</dbReference>
<evidence type="ECO:0000256" key="1">
    <source>
        <dbReference type="ARBA" id="ARBA00022630"/>
    </source>
</evidence>
<evidence type="ECO:0000256" key="3">
    <source>
        <dbReference type="ARBA" id="ARBA00023002"/>
    </source>
</evidence>
<comment type="caution">
    <text evidence="6">The sequence shown here is derived from an EMBL/GenBank/DDBJ whole genome shotgun (WGS) entry which is preliminary data.</text>
</comment>
<feature type="transmembrane region" description="Helical" evidence="5">
    <location>
        <begin position="20"/>
        <end position="40"/>
    </location>
</feature>
<evidence type="ECO:0000256" key="5">
    <source>
        <dbReference type="SAM" id="Phobius"/>
    </source>
</evidence>
<dbReference type="AlphaFoldDB" id="A0A2C5YII0"/>
<name>A0A2C5YII0_9HYPO</name>
<dbReference type="InterPro" id="IPR050346">
    <property type="entry name" value="FMO-like"/>
</dbReference>
<dbReference type="InterPro" id="IPR036188">
    <property type="entry name" value="FAD/NAD-bd_sf"/>
</dbReference>
<gene>
    <name evidence="6" type="ORF">CDD82_1529</name>
</gene>
<organism evidence="6 7">
    <name type="scientific">Ophiocordyceps australis</name>
    <dbReference type="NCBI Taxonomy" id="1399860"/>
    <lineage>
        <taxon>Eukaryota</taxon>
        <taxon>Fungi</taxon>
        <taxon>Dikarya</taxon>
        <taxon>Ascomycota</taxon>
        <taxon>Pezizomycotina</taxon>
        <taxon>Sordariomycetes</taxon>
        <taxon>Hypocreomycetidae</taxon>
        <taxon>Hypocreales</taxon>
        <taxon>Ophiocordycipitaceae</taxon>
        <taxon>Ophiocordyceps</taxon>
    </lineage>
</organism>
<dbReference type="Gene3D" id="3.50.50.60">
    <property type="entry name" value="FAD/NAD(P)-binding domain"/>
    <property type="match status" value="2"/>
</dbReference>
<feature type="region of interest" description="Disordered" evidence="4">
    <location>
        <begin position="110"/>
        <end position="133"/>
    </location>
</feature>
<keyword evidence="1" id="KW-0285">Flavoprotein</keyword>
<evidence type="ECO:0000313" key="6">
    <source>
        <dbReference type="EMBL" id="PHH66711.1"/>
    </source>
</evidence>
<keyword evidence="3" id="KW-0560">Oxidoreductase</keyword>
<evidence type="ECO:0000256" key="4">
    <source>
        <dbReference type="SAM" id="MobiDB-lite"/>
    </source>
</evidence>
<keyword evidence="5" id="KW-0472">Membrane</keyword>
<protein>
    <submittedName>
        <fullName evidence="6">Uncharacterized protein</fullName>
    </submittedName>
</protein>
<keyword evidence="7" id="KW-1185">Reference proteome</keyword>
<keyword evidence="5" id="KW-0812">Transmembrane</keyword>
<evidence type="ECO:0000256" key="2">
    <source>
        <dbReference type="ARBA" id="ARBA00022827"/>
    </source>
</evidence>
<dbReference type="PANTHER" id="PTHR23023">
    <property type="entry name" value="DIMETHYLANILINE MONOOXYGENASE"/>
    <property type="match status" value="1"/>
</dbReference>
<dbReference type="GO" id="GO:0016491">
    <property type="term" value="F:oxidoreductase activity"/>
    <property type="evidence" value="ECO:0007669"/>
    <property type="project" value="UniProtKB-KW"/>
</dbReference>
<accession>A0A2C5YII0</accession>
<dbReference type="OrthoDB" id="66881at2759"/>
<proteinExistence type="predicted"/>